<dbReference type="NCBIfam" id="TIGR02168">
    <property type="entry name" value="SMC_prok_B"/>
    <property type="match status" value="1"/>
</dbReference>
<dbReference type="HAMAP" id="MF_01894">
    <property type="entry name" value="Smc_prok"/>
    <property type="match status" value="1"/>
</dbReference>
<evidence type="ECO:0000256" key="3">
    <source>
        <dbReference type="ARBA" id="ARBA00022840"/>
    </source>
</evidence>
<reference evidence="8 9" key="1">
    <citation type="journal article" date="2020" name="Arch. Microbiol.">
        <title>The genome sequence of the giant phototrophic gammaproteobacterium Thiospirillum jenense gives insight into its physiological properties and phylogenetic relationships.</title>
        <authorList>
            <person name="Imhoff J.F."/>
            <person name="Meyer T.E."/>
            <person name="Kyndt J.A."/>
        </authorList>
    </citation>
    <scope>NUCLEOTIDE SEQUENCE [LARGE SCALE GENOMIC DNA]</scope>
    <source>
        <strain evidence="8 9">DSM 216</strain>
    </source>
</reference>
<accession>A0A839H7W0</accession>
<comment type="subunit">
    <text evidence="6">Homodimer.</text>
</comment>
<dbReference type="CDD" id="cd03278">
    <property type="entry name" value="ABC_SMC_barmotin"/>
    <property type="match status" value="1"/>
</dbReference>
<feature type="binding site" evidence="6">
    <location>
        <begin position="32"/>
        <end position="39"/>
    </location>
    <ligand>
        <name>ATP</name>
        <dbReference type="ChEBI" id="CHEBI:30616"/>
    </ligand>
</feature>
<evidence type="ECO:0000256" key="6">
    <source>
        <dbReference type="HAMAP-Rule" id="MF_01894"/>
    </source>
</evidence>
<dbReference type="InterPro" id="IPR011890">
    <property type="entry name" value="SMC_prok"/>
</dbReference>
<protein>
    <recommendedName>
        <fullName evidence="6">Chromosome partition protein Smc</fullName>
    </recommendedName>
</protein>
<dbReference type="GO" id="GO:0030261">
    <property type="term" value="P:chromosome condensation"/>
    <property type="evidence" value="ECO:0007669"/>
    <property type="project" value="InterPro"/>
</dbReference>
<gene>
    <name evidence="6 8" type="primary">smc</name>
    <name evidence="8" type="ORF">HUK38_03085</name>
</gene>
<feature type="coiled-coil region" evidence="6">
    <location>
        <begin position="170"/>
        <end position="211"/>
    </location>
</feature>
<keyword evidence="2 6" id="KW-0547">Nucleotide-binding</keyword>
<evidence type="ECO:0000259" key="7">
    <source>
        <dbReference type="Pfam" id="PF02463"/>
    </source>
</evidence>
<keyword evidence="5 6" id="KW-0238">DNA-binding</keyword>
<evidence type="ECO:0000256" key="2">
    <source>
        <dbReference type="ARBA" id="ARBA00022741"/>
    </source>
</evidence>
<dbReference type="GO" id="GO:0016887">
    <property type="term" value="F:ATP hydrolysis activity"/>
    <property type="evidence" value="ECO:0007669"/>
    <property type="project" value="InterPro"/>
</dbReference>
<dbReference type="GO" id="GO:0007059">
    <property type="term" value="P:chromosome segregation"/>
    <property type="evidence" value="ECO:0007669"/>
    <property type="project" value="UniProtKB-UniRule"/>
</dbReference>
<comment type="caution">
    <text evidence="8">The sequence shown here is derived from an EMBL/GenBank/DDBJ whole genome shotgun (WGS) entry which is preliminary data.</text>
</comment>
<dbReference type="Proteomes" id="UP000548632">
    <property type="component" value="Unassembled WGS sequence"/>
</dbReference>
<evidence type="ECO:0000256" key="4">
    <source>
        <dbReference type="ARBA" id="ARBA00023054"/>
    </source>
</evidence>
<dbReference type="InterPro" id="IPR027417">
    <property type="entry name" value="P-loop_NTPase"/>
</dbReference>
<dbReference type="Gene3D" id="3.40.50.300">
    <property type="entry name" value="P-loop containing nucleotide triphosphate hydrolases"/>
    <property type="match status" value="2"/>
</dbReference>
<proteinExistence type="inferred from homology"/>
<dbReference type="GO" id="GO:0007062">
    <property type="term" value="P:sister chromatid cohesion"/>
    <property type="evidence" value="ECO:0007669"/>
    <property type="project" value="InterPro"/>
</dbReference>
<dbReference type="EMBL" id="JABVCQ010000005">
    <property type="protein sequence ID" value="MBB1125214.1"/>
    <property type="molecule type" value="Genomic_DNA"/>
</dbReference>
<keyword evidence="1 6" id="KW-0963">Cytoplasm</keyword>
<dbReference type="InterPro" id="IPR024704">
    <property type="entry name" value="SMC"/>
</dbReference>
<dbReference type="RefSeq" id="WP_182582396.1">
    <property type="nucleotide sequence ID" value="NZ_JABVCQ010000005.1"/>
</dbReference>
<evidence type="ECO:0000313" key="9">
    <source>
        <dbReference type="Proteomes" id="UP000548632"/>
    </source>
</evidence>
<comment type="subcellular location">
    <subcellularLocation>
        <location evidence="6">Cytoplasm</location>
    </subcellularLocation>
</comment>
<dbReference type="PIRSF" id="PIRSF005719">
    <property type="entry name" value="SMC"/>
    <property type="match status" value="1"/>
</dbReference>
<dbReference type="SUPFAM" id="SSF52540">
    <property type="entry name" value="P-loop containing nucleoside triphosphate hydrolases"/>
    <property type="match status" value="1"/>
</dbReference>
<organism evidence="8 9">
    <name type="scientific">Thiospirillum jenense</name>
    <dbReference type="NCBI Taxonomy" id="1653858"/>
    <lineage>
        <taxon>Bacteria</taxon>
        <taxon>Pseudomonadati</taxon>
        <taxon>Pseudomonadota</taxon>
        <taxon>Gammaproteobacteria</taxon>
        <taxon>Chromatiales</taxon>
        <taxon>Chromatiaceae</taxon>
        <taxon>Thiospirillum</taxon>
    </lineage>
</organism>
<evidence type="ECO:0000256" key="1">
    <source>
        <dbReference type="ARBA" id="ARBA00022490"/>
    </source>
</evidence>
<dbReference type="InterPro" id="IPR003395">
    <property type="entry name" value="RecF/RecN/SMC_N"/>
</dbReference>
<comment type="similarity">
    <text evidence="6">Belongs to the SMC family.</text>
</comment>
<keyword evidence="3 6" id="KW-0067">ATP-binding</keyword>
<keyword evidence="9" id="KW-1185">Reference proteome</keyword>
<comment type="function">
    <text evidence="6">Required for chromosome condensation and partitioning.</text>
</comment>
<feature type="coiled-coil region" evidence="6">
    <location>
        <begin position="799"/>
        <end position="945"/>
    </location>
</feature>
<keyword evidence="4 6" id="KW-0175">Coiled coil</keyword>
<dbReference type="GO" id="GO:0005524">
    <property type="term" value="F:ATP binding"/>
    <property type="evidence" value="ECO:0007669"/>
    <property type="project" value="UniProtKB-UniRule"/>
</dbReference>
<comment type="domain">
    <text evidence="6">Contains large globular domains required for ATP hydrolysis at each terminus and a third globular domain forming a flexible hinge near the middle of the molecule. These domains are separated by coiled-coil structures.</text>
</comment>
<dbReference type="Pfam" id="PF02463">
    <property type="entry name" value="SMC_N"/>
    <property type="match status" value="1"/>
</dbReference>
<dbReference type="AlphaFoldDB" id="A0A839H7W0"/>
<dbReference type="GO" id="GO:0005737">
    <property type="term" value="C:cytoplasm"/>
    <property type="evidence" value="ECO:0007669"/>
    <property type="project" value="UniProtKB-SubCell"/>
</dbReference>
<dbReference type="PANTHER" id="PTHR43977">
    <property type="entry name" value="STRUCTURAL MAINTENANCE OF CHROMOSOMES PROTEIN 3"/>
    <property type="match status" value="1"/>
</dbReference>
<dbReference type="GO" id="GO:0003677">
    <property type="term" value="F:DNA binding"/>
    <property type="evidence" value="ECO:0007669"/>
    <property type="project" value="UniProtKB-UniRule"/>
</dbReference>
<evidence type="ECO:0000256" key="5">
    <source>
        <dbReference type="ARBA" id="ARBA00023125"/>
    </source>
</evidence>
<name>A0A839H7W0_9GAMM</name>
<feature type="domain" description="RecF/RecN/SMC N-terminal" evidence="7">
    <location>
        <begin position="3"/>
        <end position="1156"/>
    </location>
</feature>
<dbReference type="GO" id="GO:0006260">
    <property type="term" value="P:DNA replication"/>
    <property type="evidence" value="ECO:0007669"/>
    <property type="project" value="UniProtKB-UniRule"/>
</dbReference>
<evidence type="ECO:0000313" key="8">
    <source>
        <dbReference type="EMBL" id="MBB1125214.1"/>
    </source>
</evidence>
<sequence>MRLEKIKLVGFKSFVDPTTIPLPSNLIGVVGPNGCGKSNVIDAVRWVMGESSAKMLRGAGMADVIFNGAAGRQPATSANIELVFDNRTGRAGGAYAALPHIAVRRQVGRDGQSSYFLNGTRCRRRDIYELFLGTGLGPRSYAIIEQGMVSRFIEARPEDLRAFIEEAAGISKYKERRRETETRLDQTRDNLARLTDVRTEVAKQCAHLERQAAQAVKFQTLQVEQQRIKLELLALTWQAFNRSLASGEAALATAALALETTTTAWQDCDAQLDEHRTTHAQVTDDFNAMQAAVYQAAAEVARLQSALAFADRERQRQVAELQRLTDDCAAAAVLSQRDAHHLSELDAELAELMPQLAAAELATTAADQAVTTAALAQEAWQVQSDAVQMQLTAPQQQMQQSRRDLAHLEPRLAHDQARLTWIQAELRRLADLAEVAECHALAAELEAVEQQLTAATAAQAAALAAVQTVARERHAASQQLDLLRTELHTVRGRVAALESLIAAARDSNAVTVTRWLEQHQLHTAPRLLDLIRVTPGYETAVESALAEALAAVGSDQFPAHASSAGDCAGVMLFDCQLAAAPAALTDLPRDSLLHQVATPETLLTWLAAFRYCEDVASALAQRHTLSAHERFVTRSGIIVGRDWFYSPARDGSAGKLRGSLARLEELTQLQRRYAELTDRQAELLEATDWLAERQQLAEMARDAALSEVATHNQQRAALSADLSAAQAHSEHHQLQQAALQVEGGELQRRIEETLAAISEAHEILDQASQALAALDVTAAELLVERDRHRGAVTTTRAMAQQCQARVRELQLTLATLQATRSAVVVSLERAQTQLLQTQQVRESLAAAVTDGAAPLVDLQQALDEQRQRHQELEQQCAQVKLRVTALQREIQAREQQRHTLAAQLTQRREELTSLQGSLQDTVVRRRLLEEELAALNSEATAVLATVAAEATIDRWTERLAAGHSKLARLGNVNLAAADEYREQAERLHYLDTQQQDIQAALAALQSAIKAMDRETRSRFTTTFDQLNQQLQQLFPRLFGGGQAELIPTSQDLLTAGVTIMARPPGKRNANIHQLSGGEKALTAIALVFAIFQLNPAPFCLLDEVDAPLDDANVGRFCQLVKALSEQVQFIFITHNKTTMEIADHLLGVTMHEPGVSRLVAVDVSTAAALGAAD</sequence>